<accession>A0A671Q7R8</accession>
<reference evidence="1" key="1">
    <citation type="submission" date="2025-08" db="UniProtKB">
        <authorList>
            <consortium name="Ensembl"/>
        </authorList>
    </citation>
    <scope>IDENTIFICATION</scope>
</reference>
<evidence type="ECO:0000313" key="1">
    <source>
        <dbReference type="Ensembl" id="ENSSANP00000067676.1"/>
    </source>
</evidence>
<dbReference type="AlphaFoldDB" id="A0A671Q7R8"/>
<reference evidence="1" key="2">
    <citation type="submission" date="2025-09" db="UniProtKB">
        <authorList>
            <consortium name="Ensembl"/>
        </authorList>
    </citation>
    <scope>IDENTIFICATION</scope>
</reference>
<organism evidence="1 2">
    <name type="scientific">Sinocyclocheilus anshuiensis</name>
    <dbReference type="NCBI Taxonomy" id="1608454"/>
    <lineage>
        <taxon>Eukaryota</taxon>
        <taxon>Metazoa</taxon>
        <taxon>Chordata</taxon>
        <taxon>Craniata</taxon>
        <taxon>Vertebrata</taxon>
        <taxon>Euteleostomi</taxon>
        <taxon>Actinopterygii</taxon>
        <taxon>Neopterygii</taxon>
        <taxon>Teleostei</taxon>
        <taxon>Ostariophysi</taxon>
        <taxon>Cypriniformes</taxon>
        <taxon>Cyprinidae</taxon>
        <taxon>Cyprininae</taxon>
        <taxon>Sinocyclocheilus</taxon>
    </lineage>
</organism>
<sequence>MHTVSQKIYFLSVYLVFPLQRTEVRPCVARPFSVVVAIDFGTTSSGYAFSFTEDPETIHMMRYDISTQTLSNLKLF</sequence>
<evidence type="ECO:0000313" key="2">
    <source>
        <dbReference type="Proteomes" id="UP000472260"/>
    </source>
</evidence>
<name>A0A671Q7R8_9TELE</name>
<dbReference type="PANTHER" id="PTHR14187:SF39">
    <property type="entry name" value="HEAT SHOCK 70 KDA PROTEIN 12B"/>
    <property type="match status" value="1"/>
</dbReference>
<dbReference type="PANTHER" id="PTHR14187">
    <property type="entry name" value="ALPHA KINASE/ELONGATION FACTOR 2 KINASE"/>
    <property type="match status" value="1"/>
</dbReference>
<dbReference type="Proteomes" id="UP000472260">
    <property type="component" value="Unassembled WGS sequence"/>
</dbReference>
<dbReference type="Ensembl" id="ENSSANT00000071928.1">
    <property type="protein sequence ID" value="ENSSANP00000067676.1"/>
    <property type="gene ID" value="ENSSANG00000033742.1"/>
</dbReference>
<protein>
    <submittedName>
        <fullName evidence="1">Uncharacterized protein</fullName>
    </submittedName>
</protein>
<keyword evidence="2" id="KW-1185">Reference proteome</keyword>
<proteinExistence type="predicted"/>